<dbReference type="SMART" id="SM00249">
    <property type="entry name" value="PHD"/>
    <property type="match status" value="1"/>
</dbReference>
<dbReference type="PROSITE" id="PS01359">
    <property type="entry name" value="ZF_PHD_1"/>
    <property type="match status" value="1"/>
</dbReference>
<dbReference type="InterPro" id="IPR001965">
    <property type="entry name" value="Znf_PHD"/>
</dbReference>
<protein>
    <recommendedName>
        <fullName evidence="5">PHD-type domain-containing protein</fullName>
    </recommendedName>
</protein>
<sequence length="152" mass="17103">MSDESAECVVCDAAVRRLQQGLQCDTCNRWQHRTCNSGITQEEYRRLRYEDNFEWHCVNCSGQQTNEPQDTSEDTYQIGDAVVDEATFHVTLDSVTSTGGGASNTDSVLEPDAHSTRILDENEEMDVDVSFDVSGGMDNDEPIEERYAYKCL</sequence>
<keyword evidence="3" id="KW-0862">Zinc</keyword>
<reference evidence="6" key="1">
    <citation type="submission" date="2022-08" db="UniProtKB">
        <authorList>
            <consortium name="EnsemblMetazoa"/>
        </authorList>
    </citation>
    <scope>IDENTIFICATION</scope>
    <source>
        <strain evidence="6">05x7-T-G4-1.051#20</strain>
    </source>
</reference>
<keyword evidence="2 4" id="KW-0863">Zinc-finger</keyword>
<dbReference type="GO" id="GO:0008270">
    <property type="term" value="F:zinc ion binding"/>
    <property type="evidence" value="ECO:0007669"/>
    <property type="project" value="UniProtKB-KW"/>
</dbReference>
<proteinExistence type="predicted"/>
<keyword evidence="7" id="KW-1185">Reference proteome</keyword>
<evidence type="ECO:0000256" key="4">
    <source>
        <dbReference type="PROSITE-ProRule" id="PRU00146"/>
    </source>
</evidence>
<dbReference type="EnsemblMetazoa" id="G7072.1">
    <property type="protein sequence ID" value="G7072.1:cds"/>
    <property type="gene ID" value="G7072"/>
</dbReference>
<dbReference type="InterPro" id="IPR013083">
    <property type="entry name" value="Znf_RING/FYVE/PHD"/>
</dbReference>
<dbReference type="Proteomes" id="UP000005408">
    <property type="component" value="Unassembled WGS sequence"/>
</dbReference>
<evidence type="ECO:0000256" key="1">
    <source>
        <dbReference type="ARBA" id="ARBA00022723"/>
    </source>
</evidence>
<dbReference type="InterPro" id="IPR019787">
    <property type="entry name" value="Znf_PHD-finger"/>
</dbReference>
<evidence type="ECO:0000313" key="7">
    <source>
        <dbReference type="Proteomes" id="UP000005408"/>
    </source>
</evidence>
<dbReference type="PROSITE" id="PS50016">
    <property type="entry name" value="ZF_PHD_2"/>
    <property type="match status" value="1"/>
</dbReference>
<dbReference type="Gene3D" id="3.30.40.10">
    <property type="entry name" value="Zinc/RING finger domain, C3HC4 (zinc finger)"/>
    <property type="match status" value="1"/>
</dbReference>
<dbReference type="SUPFAM" id="SSF57903">
    <property type="entry name" value="FYVE/PHD zinc finger"/>
    <property type="match status" value="1"/>
</dbReference>
<evidence type="ECO:0000256" key="2">
    <source>
        <dbReference type="ARBA" id="ARBA00022771"/>
    </source>
</evidence>
<dbReference type="Pfam" id="PF00628">
    <property type="entry name" value="PHD"/>
    <property type="match status" value="1"/>
</dbReference>
<keyword evidence="1" id="KW-0479">Metal-binding</keyword>
<evidence type="ECO:0000313" key="6">
    <source>
        <dbReference type="EnsemblMetazoa" id="G7072.1:cds"/>
    </source>
</evidence>
<dbReference type="InterPro" id="IPR019786">
    <property type="entry name" value="Zinc_finger_PHD-type_CS"/>
</dbReference>
<dbReference type="InterPro" id="IPR011011">
    <property type="entry name" value="Znf_FYVE_PHD"/>
</dbReference>
<dbReference type="AlphaFoldDB" id="A0A8W8NTC5"/>
<organism evidence="6 7">
    <name type="scientific">Magallana gigas</name>
    <name type="common">Pacific oyster</name>
    <name type="synonym">Crassostrea gigas</name>
    <dbReference type="NCBI Taxonomy" id="29159"/>
    <lineage>
        <taxon>Eukaryota</taxon>
        <taxon>Metazoa</taxon>
        <taxon>Spiralia</taxon>
        <taxon>Lophotrochozoa</taxon>
        <taxon>Mollusca</taxon>
        <taxon>Bivalvia</taxon>
        <taxon>Autobranchia</taxon>
        <taxon>Pteriomorphia</taxon>
        <taxon>Ostreida</taxon>
        <taxon>Ostreoidea</taxon>
        <taxon>Ostreidae</taxon>
        <taxon>Magallana</taxon>
    </lineage>
</organism>
<evidence type="ECO:0000259" key="5">
    <source>
        <dbReference type="PROSITE" id="PS50016"/>
    </source>
</evidence>
<feature type="domain" description="PHD-type" evidence="5">
    <location>
        <begin position="5"/>
        <end position="63"/>
    </location>
</feature>
<accession>A0A8W8NTC5</accession>
<evidence type="ECO:0000256" key="3">
    <source>
        <dbReference type="ARBA" id="ARBA00022833"/>
    </source>
</evidence>
<name>A0A8W8NTC5_MAGGI</name>